<dbReference type="GO" id="GO:0016787">
    <property type="term" value="F:hydrolase activity"/>
    <property type="evidence" value="ECO:0007669"/>
    <property type="project" value="UniProtKB-KW"/>
</dbReference>
<evidence type="ECO:0000259" key="3">
    <source>
        <dbReference type="Pfam" id="PF07859"/>
    </source>
</evidence>
<accession>A0AAD5XPA7</accession>
<dbReference type="InterPro" id="IPR013094">
    <property type="entry name" value="AB_hydrolase_3"/>
</dbReference>
<name>A0AAD5XPA7_9FUNG</name>
<dbReference type="Gene3D" id="3.40.50.1820">
    <property type="entry name" value="alpha/beta hydrolase"/>
    <property type="match status" value="1"/>
</dbReference>
<feature type="domain" description="Alpha/beta hydrolase fold-3" evidence="3">
    <location>
        <begin position="293"/>
        <end position="431"/>
    </location>
</feature>
<evidence type="ECO:0000256" key="2">
    <source>
        <dbReference type="SAM" id="MobiDB-lite"/>
    </source>
</evidence>
<feature type="region of interest" description="Disordered" evidence="2">
    <location>
        <begin position="481"/>
        <end position="501"/>
    </location>
</feature>
<reference evidence="4" key="1">
    <citation type="submission" date="2020-05" db="EMBL/GenBank/DDBJ databases">
        <title>Phylogenomic resolution of chytrid fungi.</title>
        <authorList>
            <person name="Stajich J.E."/>
            <person name="Amses K."/>
            <person name="Simmons R."/>
            <person name="Seto K."/>
            <person name="Myers J."/>
            <person name="Bonds A."/>
            <person name="Quandt C.A."/>
            <person name="Barry K."/>
            <person name="Liu P."/>
            <person name="Grigoriev I."/>
            <person name="Longcore J.E."/>
            <person name="James T.Y."/>
        </authorList>
    </citation>
    <scope>NUCLEOTIDE SEQUENCE</scope>
    <source>
        <strain evidence="4">JEL0379</strain>
    </source>
</reference>
<organism evidence="4 5">
    <name type="scientific">Geranomyces variabilis</name>
    <dbReference type="NCBI Taxonomy" id="109894"/>
    <lineage>
        <taxon>Eukaryota</taxon>
        <taxon>Fungi</taxon>
        <taxon>Fungi incertae sedis</taxon>
        <taxon>Chytridiomycota</taxon>
        <taxon>Chytridiomycota incertae sedis</taxon>
        <taxon>Chytridiomycetes</taxon>
        <taxon>Spizellomycetales</taxon>
        <taxon>Powellomycetaceae</taxon>
        <taxon>Geranomyces</taxon>
    </lineage>
</organism>
<dbReference type="InterPro" id="IPR029058">
    <property type="entry name" value="AB_hydrolase_fold"/>
</dbReference>
<dbReference type="EMBL" id="JADGJQ010000014">
    <property type="protein sequence ID" value="KAJ3180968.1"/>
    <property type="molecule type" value="Genomic_DNA"/>
</dbReference>
<keyword evidence="5" id="KW-1185">Reference proteome</keyword>
<comment type="caution">
    <text evidence="4">The sequence shown here is derived from an EMBL/GenBank/DDBJ whole genome shotgun (WGS) entry which is preliminary data.</text>
</comment>
<dbReference type="PANTHER" id="PTHR48081:SF8">
    <property type="entry name" value="ALPHA_BETA HYDROLASE FOLD-3 DOMAIN-CONTAINING PROTEIN-RELATED"/>
    <property type="match status" value="1"/>
</dbReference>
<gene>
    <name evidence="4" type="ORF">HDU87_001616</name>
</gene>
<feature type="region of interest" description="Disordered" evidence="2">
    <location>
        <begin position="65"/>
        <end position="85"/>
    </location>
</feature>
<feature type="domain" description="Alpha/beta hydrolase fold-3" evidence="3">
    <location>
        <begin position="518"/>
        <end position="587"/>
    </location>
</feature>
<keyword evidence="1" id="KW-0378">Hydrolase</keyword>
<feature type="compositionally biased region" description="Low complexity" evidence="2">
    <location>
        <begin position="490"/>
        <end position="501"/>
    </location>
</feature>
<evidence type="ECO:0000256" key="1">
    <source>
        <dbReference type="ARBA" id="ARBA00022801"/>
    </source>
</evidence>
<protein>
    <recommendedName>
        <fullName evidence="3">Alpha/beta hydrolase fold-3 domain-containing protein</fullName>
    </recommendedName>
</protein>
<dbReference type="Proteomes" id="UP001212152">
    <property type="component" value="Unassembled WGS sequence"/>
</dbReference>
<dbReference type="SUPFAM" id="SSF53474">
    <property type="entry name" value="alpha/beta-Hydrolases"/>
    <property type="match status" value="1"/>
</dbReference>
<dbReference type="AlphaFoldDB" id="A0AAD5XPA7"/>
<evidence type="ECO:0000313" key="4">
    <source>
        <dbReference type="EMBL" id="KAJ3180968.1"/>
    </source>
</evidence>
<dbReference type="InterPro" id="IPR050300">
    <property type="entry name" value="GDXG_lipolytic_enzyme"/>
</dbReference>
<sequence length="632" mass="68821">MSRLFGGGDGPTLLPALASAWCLEYPEPADLLDSPPLPADDGAPPPGYSPYSALLRNHSMQSLSRTHFNAGPASPPLSPPTAGVGSSISPSTLQTALNELFVIASFGSHQVRAIGSGLYDVVTTGSARPAWNYQMHLCLHMVRQNVAFQGLSIPRLRFWSNAAGASSLPEGVHLKQVRFTVDRDVLLGFENAGATYRKNTKAGQYPTVPKETEKEWKSAKKRYDLDGEWLTYESTAPSTPTAGRRASSSSSWLGSATSWLGSWYSSSSPQKLLSPPPLSTSTSTDSLSSQVIYYLHGGAYIAGSEIYRTLTGRIAKDTKTRVFALKYRLAPETPFPGGLHDAFAGYLYLINPQHPAFRHLDPTHAPVNPRDIIFMGDSAGAGLCLALLNYLNLYLRSPTGEYLVPLPAACAALSPWCDLTFTSHSWRTNDKFDWLPAIARDIHSPVAKNVPHPVYMYLYGEHCTETKVELAARTTNSTEGYFDGYDDNKPSSPMSPTSPSSPIAASIAASIVHDRVEQFVRHPLVSPIFADTFEGLPPLLIQAGDAEVLRDDSLALAYKFDADNVGHNGSTSWVRHELYPDMVHVWIAMAWLKESTVATGRIVRFLEEVRAGEPMEPEEADDGVLIDSHTGI</sequence>
<dbReference type="Pfam" id="PF07859">
    <property type="entry name" value="Abhydrolase_3"/>
    <property type="match status" value="2"/>
</dbReference>
<dbReference type="PANTHER" id="PTHR48081">
    <property type="entry name" value="AB HYDROLASE SUPERFAMILY PROTEIN C4A8.06C"/>
    <property type="match status" value="1"/>
</dbReference>
<proteinExistence type="predicted"/>
<evidence type="ECO:0000313" key="5">
    <source>
        <dbReference type="Proteomes" id="UP001212152"/>
    </source>
</evidence>